<dbReference type="AlphaFoldDB" id="A0A917HAR1"/>
<dbReference type="SUPFAM" id="SSF46689">
    <property type="entry name" value="Homeodomain-like"/>
    <property type="match status" value="1"/>
</dbReference>
<sequence length="199" mass="21981">MANDQVLTKEAILDAAEQVLRRYGPDKTSVVDIAKALQVSHGTLYRHFPSKTALREAVTERWLQQSVAEPLSAIIEKQHSDADEALHMWLKTLIEIKRSASLNDPEMFAMYAAVTLDATAIIAEHIDSLTGQIEVLLERGKVSGAFRYDQPADRLARAVFSATAKFHHPAHAAEWTGESADEEFGSLWKLLLSGLASSK</sequence>
<evidence type="ECO:0000256" key="3">
    <source>
        <dbReference type="ARBA" id="ARBA00023163"/>
    </source>
</evidence>
<dbReference type="PROSITE" id="PS50977">
    <property type="entry name" value="HTH_TETR_2"/>
    <property type="match status" value="1"/>
</dbReference>
<dbReference type="GO" id="GO:0003700">
    <property type="term" value="F:DNA-binding transcription factor activity"/>
    <property type="evidence" value="ECO:0007669"/>
    <property type="project" value="TreeGrafter"/>
</dbReference>
<feature type="domain" description="HTH tetR-type" evidence="5">
    <location>
        <begin position="6"/>
        <end position="66"/>
    </location>
</feature>
<proteinExistence type="predicted"/>
<dbReference type="InterPro" id="IPR050109">
    <property type="entry name" value="HTH-type_TetR-like_transc_reg"/>
</dbReference>
<keyword evidence="3" id="KW-0804">Transcription</keyword>
<dbReference type="Pfam" id="PF00440">
    <property type="entry name" value="TetR_N"/>
    <property type="match status" value="1"/>
</dbReference>
<dbReference type="RefSeq" id="WP_188890095.1">
    <property type="nucleotide sequence ID" value="NZ_BMHY01000005.1"/>
</dbReference>
<dbReference type="Pfam" id="PF17935">
    <property type="entry name" value="TetR_C_27"/>
    <property type="match status" value="1"/>
</dbReference>
<evidence type="ECO:0000256" key="2">
    <source>
        <dbReference type="ARBA" id="ARBA00023125"/>
    </source>
</evidence>
<feature type="DNA-binding region" description="H-T-H motif" evidence="4">
    <location>
        <begin position="29"/>
        <end position="48"/>
    </location>
</feature>
<evidence type="ECO:0000259" key="5">
    <source>
        <dbReference type="PROSITE" id="PS50977"/>
    </source>
</evidence>
<accession>A0A917HAR1</accession>
<name>A0A917HAR1_9BACL</name>
<keyword evidence="2 4" id="KW-0238">DNA-binding</keyword>
<dbReference type="PRINTS" id="PR00455">
    <property type="entry name" value="HTHTETR"/>
</dbReference>
<dbReference type="InterPro" id="IPR001647">
    <property type="entry name" value="HTH_TetR"/>
</dbReference>
<dbReference type="EMBL" id="BMHY01000005">
    <property type="protein sequence ID" value="GGG72854.1"/>
    <property type="molecule type" value="Genomic_DNA"/>
</dbReference>
<evidence type="ECO:0000313" key="6">
    <source>
        <dbReference type="EMBL" id="GGG72854.1"/>
    </source>
</evidence>
<dbReference type="PANTHER" id="PTHR30055:SF151">
    <property type="entry name" value="TRANSCRIPTIONAL REGULATORY PROTEIN"/>
    <property type="match status" value="1"/>
</dbReference>
<dbReference type="Gene3D" id="1.10.357.10">
    <property type="entry name" value="Tetracycline Repressor, domain 2"/>
    <property type="match status" value="1"/>
</dbReference>
<dbReference type="InterPro" id="IPR023772">
    <property type="entry name" value="DNA-bd_HTH_TetR-type_CS"/>
</dbReference>
<comment type="caution">
    <text evidence="6">The sequence shown here is derived from an EMBL/GenBank/DDBJ whole genome shotgun (WGS) entry which is preliminary data.</text>
</comment>
<dbReference type="PROSITE" id="PS01081">
    <property type="entry name" value="HTH_TETR_1"/>
    <property type="match status" value="1"/>
</dbReference>
<dbReference type="SUPFAM" id="SSF48498">
    <property type="entry name" value="Tetracyclin repressor-like, C-terminal domain"/>
    <property type="match status" value="1"/>
</dbReference>
<evidence type="ECO:0000313" key="7">
    <source>
        <dbReference type="Proteomes" id="UP000600247"/>
    </source>
</evidence>
<evidence type="ECO:0000256" key="4">
    <source>
        <dbReference type="PROSITE-ProRule" id="PRU00335"/>
    </source>
</evidence>
<dbReference type="PANTHER" id="PTHR30055">
    <property type="entry name" value="HTH-TYPE TRANSCRIPTIONAL REGULATOR RUTR"/>
    <property type="match status" value="1"/>
</dbReference>
<protein>
    <submittedName>
        <fullName evidence="6">TetR family transcriptional regulator</fullName>
    </submittedName>
</protein>
<dbReference type="InterPro" id="IPR041478">
    <property type="entry name" value="TetR_C_27"/>
</dbReference>
<keyword evidence="1" id="KW-0805">Transcription regulation</keyword>
<dbReference type="Proteomes" id="UP000600247">
    <property type="component" value="Unassembled WGS sequence"/>
</dbReference>
<dbReference type="InterPro" id="IPR009057">
    <property type="entry name" value="Homeodomain-like_sf"/>
</dbReference>
<organism evidence="6 7">
    <name type="scientific">Paenibacillus radicis</name>
    <name type="common">ex Gao et al. 2016</name>
    <dbReference type="NCBI Taxonomy" id="1737354"/>
    <lineage>
        <taxon>Bacteria</taxon>
        <taxon>Bacillati</taxon>
        <taxon>Bacillota</taxon>
        <taxon>Bacilli</taxon>
        <taxon>Bacillales</taxon>
        <taxon>Paenibacillaceae</taxon>
        <taxon>Paenibacillus</taxon>
    </lineage>
</organism>
<keyword evidence="7" id="KW-1185">Reference proteome</keyword>
<dbReference type="InterPro" id="IPR036271">
    <property type="entry name" value="Tet_transcr_reg_TetR-rel_C_sf"/>
</dbReference>
<evidence type="ECO:0000256" key="1">
    <source>
        <dbReference type="ARBA" id="ARBA00023015"/>
    </source>
</evidence>
<gene>
    <name evidence="6" type="ORF">GCM10010918_31010</name>
</gene>
<reference evidence="6 7" key="1">
    <citation type="journal article" date="2014" name="Int. J. Syst. Evol. Microbiol.">
        <title>Complete genome sequence of Corynebacterium casei LMG S-19264T (=DSM 44701T), isolated from a smear-ripened cheese.</title>
        <authorList>
            <consortium name="US DOE Joint Genome Institute (JGI-PGF)"/>
            <person name="Walter F."/>
            <person name="Albersmeier A."/>
            <person name="Kalinowski J."/>
            <person name="Ruckert C."/>
        </authorList>
    </citation>
    <scope>NUCLEOTIDE SEQUENCE [LARGE SCALE GENOMIC DNA]</scope>
    <source>
        <strain evidence="6 7">CGMCC 1.15286</strain>
    </source>
</reference>
<dbReference type="GO" id="GO:0000976">
    <property type="term" value="F:transcription cis-regulatory region binding"/>
    <property type="evidence" value="ECO:0007669"/>
    <property type="project" value="TreeGrafter"/>
</dbReference>